<feature type="transmembrane region" description="Helical" evidence="1">
    <location>
        <begin position="332"/>
        <end position="353"/>
    </location>
</feature>
<dbReference type="Pfam" id="PF06541">
    <property type="entry name" value="ABC_trans_CmpB"/>
    <property type="match status" value="1"/>
</dbReference>
<dbReference type="InterPro" id="IPR010540">
    <property type="entry name" value="CmpB_TMEM229"/>
</dbReference>
<dbReference type="RefSeq" id="WP_117785595.1">
    <property type="nucleotide sequence ID" value="NZ_JACOOX010000002.1"/>
</dbReference>
<feature type="transmembrane region" description="Helical" evidence="1">
    <location>
        <begin position="395"/>
        <end position="416"/>
    </location>
</feature>
<dbReference type="AlphaFoldDB" id="A0A8I0ADT4"/>
<evidence type="ECO:0000313" key="3">
    <source>
        <dbReference type="Proteomes" id="UP000615234"/>
    </source>
</evidence>
<comment type="caution">
    <text evidence="2">The sequence shown here is derived from an EMBL/GenBank/DDBJ whole genome shotgun (WGS) entry which is preliminary data.</text>
</comment>
<proteinExistence type="predicted"/>
<feature type="transmembrane region" description="Helical" evidence="1">
    <location>
        <begin position="436"/>
        <end position="458"/>
    </location>
</feature>
<dbReference type="PANTHER" id="PTHR40076">
    <property type="entry name" value="MEMBRANE PROTEIN-RELATED"/>
    <property type="match status" value="1"/>
</dbReference>
<feature type="transmembrane region" description="Helical" evidence="1">
    <location>
        <begin position="21"/>
        <end position="39"/>
    </location>
</feature>
<keyword evidence="1" id="KW-0472">Membrane</keyword>
<organism evidence="2 3">
    <name type="scientific">Coprococcus hominis</name>
    <name type="common">ex Liu et al. 2022</name>
    <dbReference type="NCBI Taxonomy" id="2763039"/>
    <lineage>
        <taxon>Bacteria</taxon>
        <taxon>Bacillati</taxon>
        <taxon>Bacillota</taxon>
        <taxon>Clostridia</taxon>
        <taxon>Lachnospirales</taxon>
        <taxon>Lachnospiraceae</taxon>
        <taxon>Coprococcus</taxon>
    </lineage>
</organism>
<reference evidence="2 3" key="1">
    <citation type="submission" date="2020-08" db="EMBL/GenBank/DDBJ databases">
        <title>Genome public.</title>
        <authorList>
            <person name="Liu C."/>
            <person name="Sun Q."/>
        </authorList>
    </citation>
    <scope>NUCLEOTIDE SEQUENCE [LARGE SCALE GENOMIC DNA]</scope>
    <source>
        <strain evidence="2 3">NSJ-10</strain>
    </source>
</reference>
<dbReference type="EMBL" id="JACOOX010000002">
    <property type="protein sequence ID" value="MBC5661978.1"/>
    <property type="molecule type" value="Genomic_DNA"/>
</dbReference>
<evidence type="ECO:0000313" key="2">
    <source>
        <dbReference type="EMBL" id="MBC5661978.1"/>
    </source>
</evidence>
<keyword evidence="3" id="KW-1185">Reference proteome</keyword>
<feature type="transmembrane region" description="Helical" evidence="1">
    <location>
        <begin position="470"/>
        <end position="492"/>
    </location>
</feature>
<dbReference type="Proteomes" id="UP000615234">
    <property type="component" value="Unassembled WGS sequence"/>
</dbReference>
<feature type="transmembrane region" description="Helical" evidence="1">
    <location>
        <begin position="175"/>
        <end position="201"/>
    </location>
</feature>
<protein>
    <submittedName>
        <fullName evidence="2">DUF975 family protein</fullName>
    </submittedName>
</protein>
<name>A0A8I0ADT4_9FIRM</name>
<dbReference type="PANTHER" id="PTHR40076:SF1">
    <property type="entry name" value="MEMBRANE PROTEIN"/>
    <property type="match status" value="1"/>
</dbReference>
<dbReference type="Pfam" id="PF06161">
    <property type="entry name" value="DUF975"/>
    <property type="match status" value="1"/>
</dbReference>
<dbReference type="InterPro" id="IPR010380">
    <property type="entry name" value="DUF975"/>
</dbReference>
<feature type="transmembrane region" description="Helical" evidence="1">
    <location>
        <begin position="122"/>
        <end position="146"/>
    </location>
</feature>
<keyword evidence="1" id="KW-0812">Transmembrane</keyword>
<accession>A0A8I0ADT4</accession>
<keyword evidence="1" id="KW-1133">Transmembrane helix</keyword>
<gene>
    <name evidence="2" type="ORF">H8S09_03545</name>
</gene>
<sequence length="503" mass="57379">MNWNRKELRKGAWNTVFKRGTMAWLALVAVCFIFAFLGVDEFAQSTFVNGIDKAIGLDTSHVASNVEILKDYAVNTPIVKDVPFIHSDFVIGLIDVASKSQTWIIKLLGANAAYLERNTGEVIIALLLSAFIMMIVHFFIQSAAIVGKNRYAMECRYSDKVSINRMFAPFHFKHLLRLIWTMFVYKVVLFLWNLTIVGGIYKFYQYRMIPYLVAENQTLSWKEAKALSKEMTNGYKWKMFVTDLSCIPVMLLKLVPIAGLLVAVPFDVEIDVEMYFHLRKRIDSEAFVERAFDGAPYCKGIETAVPVYLLQDAAVEVPKGIKIKSEYRLTDFIFFFFSFCFVGWVWEVMLHIVRDHELVNRGTMYGPWLPIYGVGGVVIIFLLDRFKADKLKLFLMSMGICGVLEYIASWILDFFFNSHYWNYKKFFLNLNGRICLVGLLAFGIGSLFGVYIAAPKLSRFMHKKSRKTQILICAVLSTAFIIDLICCALFGFNAGSGVGGTYN</sequence>
<evidence type="ECO:0000256" key="1">
    <source>
        <dbReference type="SAM" id="Phobius"/>
    </source>
</evidence>
<feature type="transmembrane region" description="Helical" evidence="1">
    <location>
        <begin position="365"/>
        <end position="383"/>
    </location>
</feature>